<evidence type="ECO:0000313" key="2">
    <source>
        <dbReference type="Proteomes" id="UP000886523"/>
    </source>
</evidence>
<comment type="caution">
    <text evidence="1">The sequence shown here is derived from an EMBL/GenBank/DDBJ whole genome shotgun (WGS) entry which is preliminary data.</text>
</comment>
<proteinExistence type="predicted"/>
<dbReference type="Proteomes" id="UP000886523">
    <property type="component" value="Unassembled WGS sequence"/>
</dbReference>
<evidence type="ECO:0000313" key="1">
    <source>
        <dbReference type="EMBL" id="KAF9508355.1"/>
    </source>
</evidence>
<protein>
    <submittedName>
        <fullName evidence="1">Uncharacterized protein</fullName>
    </submittedName>
</protein>
<accession>A0A9P6AM35</accession>
<dbReference type="EMBL" id="MU129060">
    <property type="protein sequence ID" value="KAF9508355.1"/>
    <property type="molecule type" value="Genomic_DNA"/>
</dbReference>
<reference evidence="1" key="1">
    <citation type="journal article" date="2020" name="Nat. Commun.">
        <title>Large-scale genome sequencing of mycorrhizal fungi provides insights into the early evolution of symbiotic traits.</title>
        <authorList>
            <person name="Miyauchi S."/>
            <person name="Kiss E."/>
            <person name="Kuo A."/>
            <person name="Drula E."/>
            <person name="Kohler A."/>
            <person name="Sanchez-Garcia M."/>
            <person name="Morin E."/>
            <person name="Andreopoulos B."/>
            <person name="Barry K.W."/>
            <person name="Bonito G."/>
            <person name="Buee M."/>
            <person name="Carver A."/>
            <person name="Chen C."/>
            <person name="Cichocki N."/>
            <person name="Clum A."/>
            <person name="Culley D."/>
            <person name="Crous P.W."/>
            <person name="Fauchery L."/>
            <person name="Girlanda M."/>
            <person name="Hayes R.D."/>
            <person name="Keri Z."/>
            <person name="LaButti K."/>
            <person name="Lipzen A."/>
            <person name="Lombard V."/>
            <person name="Magnuson J."/>
            <person name="Maillard F."/>
            <person name="Murat C."/>
            <person name="Nolan M."/>
            <person name="Ohm R.A."/>
            <person name="Pangilinan J."/>
            <person name="Pereira M.F."/>
            <person name="Perotto S."/>
            <person name="Peter M."/>
            <person name="Pfister S."/>
            <person name="Riley R."/>
            <person name="Sitrit Y."/>
            <person name="Stielow J.B."/>
            <person name="Szollosi G."/>
            <person name="Zifcakova L."/>
            <person name="Stursova M."/>
            <person name="Spatafora J.W."/>
            <person name="Tedersoo L."/>
            <person name="Vaario L.M."/>
            <person name="Yamada A."/>
            <person name="Yan M."/>
            <person name="Wang P."/>
            <person name="Xu J."/>
            <person name="Bruns T."/>
            <person name="Baldrian P."/>
            <person name="Vilgalys R."/>
            <person name="Dunand C."/>
            <person name="Henrissat B."/>
            <person name="Grigoriev I.V."/>
            <person name="Hibbett D."/>
            <person name="Nagy L.G."/>
            <person name="Martin F.M."/>
        </authorList>
    </citation>
    <scope>NUCLEOTIDE SEQUENCE</scope>
    <source>
        <strain evidence="1">UP504</strain>
    </source>
</reference>
<dbReference type="AlphaFoldDB" id="A0A9P6AM35"/>
<organism evidence="1 2">
    <name type="scientific">Hydnum rufescens UP504</name>
    <dbReference type="NCBI Taxonomy" id="1448309"/>
    <lineage>
        <taxon>Eukaryota</taxon>
        <taxon>Fungi</taxon>
        <taxon>Dikarya</taxon>
        <taxon>Basidiomycota</taxon>
        <taxon>Agaricomycotina</taxon>
        <taxon>Agaricomycetes</taxon>
        <taxon>Cantharellales</taxon>
        <taxon>Hydnaceae</taxon>
        <taxon>Hydnum</taxon>
    </lineage>
</organism>
<name>A0A9P6AM35_9AGAM</name>
<gene>
    <name evidence="1" type="ORF">BS47DRAFT_1365982</name>
</gene>
<keyword evidence="2" id="KW-1185">Reference proteome</keyword>
<sequence length="909" mass="100987">MPQWTERVGGGGLPPCALCVCTGSLCSGQWGSKWYAYNGLGSGIGYLGYDWVDWVVHTTELYAQEYTHLLCAVPSASQHTTESCIPGNTPIFYVEYPQLPGIRLGRMLSGSPLFNLGSSATWHTTEAYARCDSPLFNMGSSATWHTTEVYGWKCLIFYVQYPRLLSIRLGRMCGGPLFNLASSATWHTTKAYARWYPIFYGQYPRLPSVRPSRTLSDSPLLNLGRSATWHTTEVYGRKCLVLYAVPSASEHTTWSYAQWPSVQPGSATWHTTEVYARWYPHLLWEIPSASQPRPHGIQPRRMLGGIPSSMGNTLGFPVYDQVVHSVTALCLTWAARPHGIQPRCMVGSASSSMQYPRLLSIRLGRMRSGPLFNLARPHGIQPRCMLGGIPIFYGKYPRLPSVRPSRTFSDSPLFNLGRSATWHTTEVYGRKCPVFYVQYPRLLSIRLGRMCGGPLFNLASSATWHTTKVYAWWYPHLLWAIPLASQRTTKSYTQWQPSVQPGRLGHMAYNRGVFSVVSPSSMGGTLSFPAYDRVVHSVTALCSTWPSRPHGIQLRHMLGGLPIFYGQYLRLPSIRPSRTLGDSPLFNLASSATWRTTGRATAEHTTKLYAQKLWVLHIEDRALPSIHPSCMPCGRAAQVEQRAVTGCTAWSYAGKPRVLPIEDGDTTEHTPRFSATWHTTEMYARQYPHLLCAVPLASQHTTWLYAQQQPSVQHGQLGHIAYNRGVCSEVPHLLCAVPSASEHTTKSYAQWQPSIQHGQLGHMAYNQVHSVTASAQHEQLGYMAYNRGVCSAVSPSSICQALGFPAYDRVLSHYSIQLRCILIHTPIFYVYSSVHHSLIPLGMAPATTATVAHDSASSTVSHKFSLEVLMLGPLGPAKVISVIQAGAPRGPVWDLDWPQSFNIFGLSVP</sequence>